<sequence length="506" mass="54925">MANSHKHPDRSSSCTTKLLSLCIILIFLAAAAVSIVYLIIRTGKPTIGINYGRIASNLPPPAQAVEMIKQLKIGRVKIYDSNPEVLRALANSGLEVSIMVTNQELEGVGSSQAAADQWVQQNVVAWYKSVKIIMVVVGNEVLSDSTDQGLWTSLVPAMENIQASLLRFKLGSIMVTTSLAVDCLETSFPPSNGTFRKDITTSVIQPLLQFLSRTHAYFFVNVYPYFAWADNPTEIPLDYALFDSNGALVQDGGYHYTNLLDAQLDAVVSAMTRLGYQDVKLAISETGWPSHGDPNQPGANISVAAEYNRGLVRKAIWDPKGTPRRPGSYIPTYIFSLFNEDLKPGPTTERNWGLLYPNGSSVYDIDLTGRRKESEYVSSSQSLPFQLNLPSASTSLIPADSSSPSHLEGGQQSGAGGQWCVAKDSAESQILLKNLNYACSQADCIAIQPGKPCYSAISISKQASYAFNIYYQHAKATGGTCYFDGAAVLTSIDPSKRSDSFCICSC</sequence>
<dbReference type="Proteomes" id="UP001162992">
    <property type="component" value="Chromosome 21"/>
</dbReference>
<evidence type="ECO:0000313" key="1">
    <source>
        <dbReference type="EMBL" id="KAJ7518399.1"/>
    </source>
</evidence>
<accession>A0ACC2ALG2</accession>
<keyword evidence="2" id="KW-1185">Reference proteome</keyword>
<reference evidence="2" key="1">
    <citation type="journal article" date="2024" name="Proc. Natl. Acad. Sci. U.S.A.">
        <title>Extraordinary preservation of gene collinearity over three hundred million years revealed in homosporous lycophytes.</title>
        <authorList>
            <person name="Li C."/>
            <person name="Wickell D."/>
            <person name="Kuo L.Y."/>
            <person name="Chen X."/>
            <person name="Nie B."/>
            <person name="Liao X."/>
            <person name="Peng D."/>
            <person name="Ji J."/>
            <person name="Jenkins J."/>
            <person name="Williams M."/>
            <person name="Shu S."/>
            <person name="Plott C."/>
            <person name="Barry K."/>
            <person name="Rajasekar S."/>
            <person name="Grimwood J."/>
            <person name="Han X."/>
            <person name="Sun S."/>
            <person name="Hou Z."/>
            <person name="He W."/>
            <person name="Dai G."/>
            <person name="Sun C."/>
            <person name="Schmutz J."/>
            <person name="Leebens-Mack J.H."/>
            <person name="Li F.W."/>
            <person name="Wang L."/>
        </authorList>
    </citation>
    <scope>NUCLEOTIDE SEQUENCE [LARGE SCALE GENOMIC DNA]</scope>
    <source>
        <strain evidence="2">cv. PW_Plant_1</strain>
    </source>
</reference>
<protein>
    <submittedName>
        <fullName evidence="1">Uncharacterized protein</fullName>
    </submittedName>
</protein>
<comment type="caution">
    <text evidence="1">The sequence shown here is derived from an EMBL/GenBank/DDBJ whole genome shotgun (WGS) entry which is preliminary data.</text>
</comment>
<organism evidence="1 2">
    <name type="scientific">Diphasiastrum complanatum</name>
    <name type="common">Issler's clubmoss</name>
    <name type="synonym">Lycopodium complanatum</name>
    <dbReference type="NCBI Taxonomy" id="34168"/>
    <lineage>
        <taxon>Eukaryota</taxon>
        <taxon>Viridiplantae</taxon>
        <taxon>Streptophyta</taxon>
        <taxon>Embryophyta</taxon>
        <taxon>Tracheophyta</taxon>
        <taxon>Lycopodiopsida</taxon>
        <taxon>Lycopodiales</taxon>
        <taxon>Lycopodiaceae</taxon>
        <taxon>Lycopodioideae</taxon>
        <taxon>Diphasiastrum</taxon>
    </lineage>
</organism>
<gene>
    <name evidence="1" type="ORF">O6H91_21G067100</name>
</gene>
<proteinExistence type="predicted"/>
<name>A0ACC2ALG2_DIPCM</name>
<evidence type="ECO:0000313" key="2">
    <source>
        <dbReference type="Proteomes" id="UP001162992"/>
    </source>
</evidence>
<dbReference type="EMBL" id="CM055112">
    <property type="protein sequence ID" value="KAJ7518399.1"/>
    <property type="molecule type" value="Genomic_DNA"/>
</dbReference>